<dbReference type="PROSITE" id="PS51012">
    <property type="entry name" value="ABC_TM2"/>
    <property type="match status" value="1"/>
</dbReference>
<dbReference type="InterPro" id="IPR051784">
    <property type="entry name" value="Nod_factor_ABC_transporter"/>
</dbReference>
<evidence type="ECO:0000256" key="2">
    <source>
        <dbReference type="ARBA" id="ARBA00022692"/>
    </source>
</evidence>
<dbReference type="PANTHER" id="PTHR43229:SF2">
    <property type="entry name" value="NODULATION PROTEIN J"/>
    <property type="match status" value="1"/>
</dbReference>
<reference evidence="8 10" key="2">
    <citation type="submission" date="2023-08" db="EMBL/GenBank/DDBJ databases">
        <title>Streptococcus ruminantium-associated sheep mastitis outbreak detected in Italy is distinct from bovine isolates.</title>
        <authorList>
            <person name="Rosa M.N."/>
            <person name="Vezina B."/>
            <person name="Tola S."/>
        </authorList>
    </citation>
    <scope>NUCLEOTIDE SEQUENCE [LARGE SCALE GENOMIC DNA]</scope>
    <source>
        <strain evidence="8 10">OM6730</strain>
    </source>
</reference>
<feature type="domain" description="ABC transmembrane type-2" evidence="6">
    <location>
        <begin position="26"/>
        <end position="253"/>
    </location>
</feature>
<evidence type="ECO:0000313" key="9">
    <source>
        <dbReference type="Proteomes" id="UP000269331"/>
    </source>
</evidence>
<keyword evidence="5" id="KW-1003">Cell membrane</keyword>
<comment type="caution">
    <text evidence="5">Lacks conserved residue(s) required for the propagation of feature annotation.</text>
</comment>
<dbReference type="InterPro" id="IPR013525">
    <property type="entry name" value="ABC2_TM"/>
</dbReference>
<feature type="transmembrane region" description="Helical" evidence="5">
    <location>
        <begin position="32"/>
        <end position="51"/>
    </location>
</feature>
<feature type="transmembrane region" description="Helical" evidence="5">
    <location>
        <begin position="101"/>
        <end position="128"/>
    </location>
</feature>
<name>A0A2Z5TNB4_9STRE</name>
<dbReference type="GeneID" id="52229704"/>
<organism evidence="7 9">
    <name type="scientific">Streptococcus ruminantium</name>
    <dbReference type="NCBI Taxonomy" id="1917441"/>
    <lineage>
        <taxon>Bacteria</taxon>
        <taxon>Bacillati</taxon>
        <taxon>Bacillota</taxon>
        <taxon>Bacilli</taxon>
        <taxon>Lactobacillales</taxon>
        <taxon>Streptococcaceae</taxon>
        <taxon>Streptococcus</taxon>
    </lineage>
</organism>
<gene>
    <name evidence="8" type="ORF">RFF62_03620</name>
    <name evidence="7" type="ORF">SR187_5805</name>
</gene>
<keyword evidence="3 5" id="KW-1133">Transmembrane helix</keyword>
<dbReference type="GO" id="GO:0043190">
    <property type="term" value="C:ATP-binding cassette (ABC) transporter complex"/>
    <property type="evidence" value="ECO:0007669"/>
    <property type="project" value="InterPro"/>
</dbReference>
<reference evidence="7 9" key="1">
    <citation type="journal article" date="2018" name="Genome Biol. Evol.">
        <title>Complete Genome Sequence of Streptococcus ruminantium sp. nov. GUT-187T (=DSM 104980T =JCM 31869T), the Type Strain of S. ruminantium, and Comparison with Genome Sequences of Streptococcus suis Strains.</title>
        <authorList>
            <person name="Tohya M."/>
            <person name="Sekizaki T."/>
            <person name="Miyoshi-Akiyama T."/>
        </authorList>
    </citation>
    <scope>NUCLEOTIDE SEQUENCE [LARGE SCALE GENOMIC DNA]</scope>
    <source>
        <strain evidence="7 9">GUT187T</strain>
    </source>
</reference>
<evidence type="ECO:0000256" key="5">
    <source>
        <dbReference type="RuleBase" id="RU361157"/>
    </source>
</evidence>
<feature type="transmembrane region" description="Helical" evidence="5">
    <location>
        <begin position="63"/>
        <end position="81"/>
    </location>
</feature>
<keyword evidence="4 5" id="KW-0472">Membrane</keyword>
<evidence type="ECO:0000313" key="10">
    <source>
        <dbReference type="Proteomes" id="UP001228446"/>
    </source>
</evidence>
<dbReference type="RefSeq" id="WP_120171792.1">
    <property type="nucleotide sequence ID" value="NZ_AP018400.1"/>
</dbReference>
<keyword evidence="2 5" id="KW-0812">Transmembrane</keyword>
<comment type="subcellular location">
    <subcellularLocation>
        <location evidence="5">Cell membrane</location>
        <topology evidence="5">Multi-pass membrane protein</topology>
    </subcellularLocation>
    <subcellularLocation>
        <location evidence="1">Membrane</location>
        <topology evidence="1">Multi-pass membrane protein</topology>
    </subcellularLocation>
</comment>
<sequence length="262" mass="29557">MESILRFFRRIVFSYKQSSIMSDWKTYMMFDLIPPISQTLFFSMVAGYIYGTDYIQKWMIGNAILIASFGALFGVGTQLMVEKYNGTLSFLMASKTKLSSILFSSAISTMITSMLSVTIGVTLVSFILGISWNIRMISSFVVVLFLSSFVAMSFGYIFSCFILITSETNLVLNLASRLLLIFTGANFPISKLPHILQWFSNILPLTRSIQIAQGLVEGNSLSKYYGLIYEELALGFSFIFVTSLLLKFMERKSRITGKLEFT</sequence>
<evidence type="ECO:0000259" key="6">
    <source>
        <dbReference type="PROSITE" id="PS51012"/>
    </source>
</evidence>
<evidence type="ECO:0000313" key="8">
    <source>
        <dbReference type="EMBL" id="MDQ8832878.1"/>
    </source>
</evidence>
<keyword evidence="5" id="KW-0813">Transport</keyword>
<dbReference type="OrthoDB" id="1414986at2"/>
<dbReference type="AlphaFoldDB" id="A0A2Z5TNB4"/>
<dbReference type="PANTHER" id="PTHR43229">
    <property type="entry name" value="NODULATION PROTEIN J"/>
    <property type="match status" value="1"/>
</dbReference>
<accession>A0A2Z5TNB4</accession>
<evidence type="ECO:0000256" key="3">
    <source>
        <dbReference type="ARBA" id="ARBA00022989"/>
    </source>
</evidence>
<evidence type="ECO:0000256" key="1">
    <source>
        <dbReference type="ARBA" id="ARBA00004141"/>
    </source>
</evidence>
<feature type="transmembrane region" description="Helical" evidence="5">
    <location>
        <begin position="224"/>
        <end position="246"/>
    </location>
</feature>
<feature type="transmembrane region" description="Helical" evidence="5">
    <location>
        <begin position="140"/>
        <end position="164"/>
    </location>
</feature>
<comment type="similarity">
    <text evidence="5">Belongs to the ABC-2 integral membrane protein family.</text>
</comment>
<dbReference type="KEGG" id="srq:SR187_5805"/>
<evidence type="ECO:0000313" key="7">
    <source>
        <dbReference type="EMBL" id="BBA92766.1"/>
    </source>
</evidence>
<dbReference type="Pfam" id="PF01061">
    <property type="entry name" value="ABC2_membrane"/>
    <property type="match status" value="1"/>
</dbReference>
<dbReference type="Proteomes" id="UP001228446">
    <property type="component" value="Unassembled WGS sequence"/>
</dbReference>
<dbReference type="EMBL" id="JAVIBX010000009">
    <property type="protein sequence ID" value="MDQ8832878.1"/>
    <property type="molecule type" value="Genomic_DNA"/>
</dbReference>
<dbReference type="Proteomes" id="UP000269331">
    <property type="component" value="Chromosome"/>
</dbReference>
<dbReference type="GO" id="GO:0140359">
    <property type="term" value="F:ABC-type transporter activity"/>
    <property type="evidence" value="ECO:0007669"/>
    <property type="project" value="InterPro"/>
</dbReference>
<evidence type="ECO:0000256" key="4">
    <source>
        <dbReference type="ARBA" id="ARBA00023136"/>
    </source>
</evidence>
<dbReference type="InterPro" id="IPR047817">
    <property type="entry name" value="ABC2_TM_bact-type"/>
</dbReference>
<dbReference type="PRINTS" id="PR00164">
    <property type="entry name" value="ABC2TRNSPORT"/>
</dbReference>
<protein>
    <recommendedName>
        <fullName evidence="5">Transport permease protein</fullName>
    </recommendedName>
</protein>
<dbReference type="EMBL" id="AP018400">
    <property type="protein sequence ID" value="BBA92766.1"/>
    <property type="molecule type" value="Genomic_DNA"/>
</dbReference>
<proteinExistence type="inferred from homology"/>
<dbReference type="InterPro" id="IPR000412">
    <property type="entry name" value="ABC_2_transport"/>
</dbReference>
<keyword evidence="10" id="KW-1185">Reference proteome</keyword>